<evidence type="ECO:0000313" key="6">
    <source>
        <dbReference type="Proteomes" id="UP001149411"/>
    </source>
</evidence>
<dbReference type="EMBL" id="RKLV01000006">
    <property type="protein sequence ID" value="MCX2819201.1"/>
    <property type="molecule type" value="Genomic_DNA"/>
</dbReference>
<protein>
    <recommendedName>
        <fullName evidence="3">DNA-binding protein EGH25_07525</fullName>
    </recommendedName>
</protein>
<dbReference type="SUPFAM" id="SSF46950">
    <property type="entry name" value="Double-stranded DNA-binding domain"/>
    <property type="match status" value="1"/>
</dbReference>
<evidence type="ECO:0000256" key="3">
    <source>
        <dbReference type="HAMAP-Rule" id="MF_00026"/>
    </source>
</evidence>
<evidence type="ECO:0000256" key="2">
    <source>
        <dbReference type="ARBA" id="ARBA00023125"/>
    </source>
</evidence>
<feature type="compositionally biased region" description="Basic and acidic residues" evidence="4">
    <location>
        <begin position="7"/>
        <end position="22"/>
    </location>
</feature>
<evidence type="ECO:0000256" key="1">
    <source>
        <dbReference type="ARBA" id="ARBA00010490"/>
    </source>
</evidence>
<keyword evidence="2 3" id="KW-0238">DNA-binding</keyword>
<dbReference type="HAMAP" id="MF_00026">
    <property type="entry name" value="dsDNA_bind"/>
    <property type="match status" value="1"/>
</dbReference>
<dbReference type="GO" id="GO:0003677">
    <property type="term" value="F:DNA binding"/>
    <property type="evidence" value="ECO:0007669"/>
    <property type="project" value="UniProtKB-UniRule"/>
</dbReference>
<dbReference type="PANTHER" id="PTHR10840">
    <property type="entry name" value="PROGRAMMED CELL DEATH PROTEIN 5"/>
    <property type="match status" value="1"/>
</dbReference>
<feature type="region of interest" description="Disordered" evidence="4">
    <location>
        <begin position="1"/>
        <end position="44"/>
    </location>
</feature>
<evidence type="ECO:0000256" key="4">
    <source>
        <dbReference type="SAM" id="MobiDB-lite"/>
    </source>
</evidence>
<gene>
    <name evidence="5" type="ORF">EGH25_07525</name>
</gene>
<dbReference type="InterPro" id="IPR036883">
    <property type="entry name" value="PDCD5-like_sf"/>
</dbReference>
<dbReference type="Pfam" id="PF01984">
    <property type="entry name" value="dsDNA_bind"/>
    <property type="match status" value="1"/>
</dbReference>
<dbReference type="Gene3D" id="1.10.8.140">
    <property type="entry name" value="PDCD5-like"/>
    <property type="match status" value="1"/>
</dbReference>
<keyword evidence="6" id="KW-1185">Reference proteome</keyword>
<comment type="similarity">
    <text evidence="1 3">Belongs to the PDCD5 family.</text>
</comment>
<reference evidence="5" key="1">
    <citation type="submission" date="2022-09" db="EMBL/GenBank/DDBJ databases">
        <title>Haloadaptaus new haloarchaeum isolated from saline soil.</title>
        <authorList>
            <person name="Duran-Viseras A."/>
            <person name="Sanchez-Porro C."/>
            <person name="Ventosa A."/>
        </authorList>
    </citation>
    <scope>NUCLEOTIDE SEQUENCE</scope>
    <source>
        <strain evidence="5">F3-133</strain>
    </source>
</reference>
<accession>A0A9Q4GJG6</accession>
<dbReference type="Proteomes" id="UP001149411">
    <property type="component" value="Unassembled WGS sequence"/>
</dbReference>
<dbReference type="RefSeq" id="WP_266087271.1">
    <property type="nucleotide sequence ID" value="NZ_RKLV01000006.1"/>
</dbReference>
<dbReference type="InterPro" id="IPR022889">
    <property type="entry name" value="DNA_bind_arc"/>
</dbReference>
<dbReference type="PIRSF" id="PIRSF015730">
    <property type="entry name" value="TFAR19"/>
    <property type="match status" value="1"/>
</dbReference>
<comment type="caution">
    <text evidence="5">The sequence shown here is derived from an EMBL/GenBank/DDBJ whole genome shotgun (WGS) entry which is preliminary data.</text>
</comment>
<dbReference type="GO" id="GO:0005829">
    <property type="term" value="C:cytosol"/>
    <property type="evidence" value="ECO:0007669"/>
    <property type="project" value="TreeGrafter"/>
</dbReference>
<dbReference type="InterPro" id="IPR002836">
    <property type="entry name" value="PDCD5-like"/>
</dbReference>
<dbReference type="AlphaFoldDB" id="A0A9Q4GJG6"/>
<organism evidence="5 6">
    <name type="scientific">Halorutilus salinus</name>
    <dbReference type="NCBI Taxonomy" id="2487751"/>
    <lineage>
        <taxon>Archaea</taxon>
        <taxon>Methanobacteriati</taxon>
        <taxon>Methanobacteriota</taxon>
        <taxon>Stenosarchaea group</taxon>
        <taxon>Halobacteria</taxon>
        <taxon>Halorutilales</taxon>
        <taxon>Halorutilaceae</taxon>
        <taxon>Halorutilus</taxon>
    </lineage>
</organism>
<proteinExistence type="inferred from homology"/>
<dbReference type="NCBIfam" id="NF003268">
    <property type="entry name" value="PRK04239.1"/>
    <property type="match status" value="1"/>
</dbReference>
<evidence type="ECO:0000313" key="5">
    <source>
        <dbReference type="EMBL" id="MCX2819201.1"/>
    </source>
</evidence>
<sequence length="111" mass="12663">MSDDDLEKLREEKMQELQERDQGGGAQEEAQQRAEAQKKAVLRQSLEPEARERLNALSMAKPDFADQVEKQVVALAQSGRLQGKIDEEQMKQLLKKLQPDDDDYDIKHSGL</sequence>
<name>A0A9Q4GJG6_9EURY</name>
<dbReference type="PANTHER" id="PTHR10840:SF0">
    <property type="entry name" value="PROGRAMMED CELL DEATH PROTEIN 5"/>
    <property type="match status" value="1"/>
</dbReference>